<comment type="caution">
    <text evidence="1">The sequence shown here is derived from an EMBL/GenBank/DDBJ whole genome shotgun (WGS) entry which is preliminary data.</text>
</comment>
<protein>
    <submittedName>
        <fullName evidence="1">Uncharacterized protein</fullName>
    </submittedName>
</protein>
<accession>A0A098S8H1</accession>
<evidence type="ECO:0000313" key="1">
    <source>
        <dbReference type="EMBL" id="KGE88819.1"/>
    </source>
</evidence>
<organism evidence="1 2">
    <name type="scientific">Phaeodactylibacter xiamenensis</name>
    <dbReference type="NCBI Taxonomy" id="1524460"/>
    <lineage>
        <taxon>Bacteria</taxon>
        <taxon>Pseudomonadati</taxon>
        <taxon>Bacteroidota</taxon>
        <taxon>Saprospiria</taxon>
        <taxon>Saprospirales</taxon>
        <taxon>Haliscomenobacteraceae</taxon>
        <taxon>Phaeodactylibacter</taxon>
    </lineage>
</organism>
<proteinExistence type="predicted"/>
<dbReference type="EMBL" id="JPOS01000016">
    <property type="protein sequence ID" value="KGE88819.1"/>
    <property type="molecule type" value="Genomic_DNA"/>
</dbReference>
<dbReference type="Proteomes" id="UP000029736">
    <property type="component" value="Unassembled WGS sequence"/>
</dbReference>
<sequence>MVSVQHSPVNQEQFPQQTPVAQELHAYEHVLYHVLSLISSDFSALQYSIFHDALESYQLFLFYIESKPQPIRPLRSRRKMLYRELKLGRLNPEEVWEAELKISEGYSLMCAAIEGSRDNIPYLVERHHHARFNFGCILPQAAAFSPAGLLAELPGYLRPQSRLTRVDTPKLLQYVSAQQAHLIQLPSPANDDLRLSLFFHRGDAVFSAIVSSIDQEYKLPDYN</sequence>
<dbReference type="RefSeq" id="WP_044217715.1">
    <property type="nucleotide sequence ID" value="NZ_JBKAGJ010000001.1"/>
</dbReference>
<gene>
    <name evidence="1" type="ORF">IX84_06715</name>
</gene>
<keyword evidence="2" id="KW-1185">Reference proteome</keyword>
<dbReference type="AlphaFoldDB" id="A0A098S8H1"/>
<reference evidence="1 2" key="1">
    <citation type="journal article" date="2014" name="Int. J. Syst. Evol. Microbiol.">
        <title>Phaeodactylibacter xiamenensis gen. nov., sp. nov., a member of the family Saprospiraceae isolated from the marine alga Phaeodactylum tricornutum.</title>
        <authorList>
            <person name="Chen Z.Jr."/>
            <person name="Lei X."/>
            <person name="Lai Q."/>
            <person name="Li Y."/>
            <person name="Zhang B."/>
            <person name="Zhang J."/>
            <person name="Zhang H."/>
            <person name="Yang L."/>
            <person name="Zheng W."/>
            <person name="Tian Y."/>
            <person name="Yu Z."/>
            <person name="Xu H.Jr."/>
            <person name="Zheng T."/>
        </authorList>
    </citation>
    <scope>NUCLEOTIDE SEQUENCE [LARGE SCALE GENOMIC DNA]</scope>
    <source>
        <strain evidence="1 2">KD52</strain>
    </source>
</reference>
<name>A0A098S8H1_9BACT</name>
<evidence type="ECO:0000313" key="2">
    <source>
        <dbReference type="Proteomes" id="UP000029736"/>
    </source>
</evidence>